<proteinExistence type="inferred from homology"/>
<dbReference type="Proteomes" id="UP001416858">
    <property type="component" value="Unassembled WGS sequence"/>
</dbReference>
<dbReference type="PANTHER" id="PTHR42693:SF53">
    <property type="entry name" value="ENDO-4-O-SULFATASE"/>
    <property type="match status" value="1"/>
</dbReference>
<dbReference type="EMBL" id="BAABRO010000001">
    <property type="protein sequence ID" value="GAA5504754.1"/>
    <property type="molecule type" value="Genomic_DNA"/>
</dbReference>
<dbReference type="InterPro" id="IPR050738">
    <property type="entry name" value="Sulfatase"/>
</dbReference>
<evidence type="ECO:0000256" key="3">
    <source>
        <dbReference type="SAM" id="SignalP"/>
    </source>
</evidence>
<evidence type="ECO:0000313" key="5">
    <source>
        <dbReference type="EMBL" id="GAA5504754.1"/>
    </source>
</evidence>
<evidence type="ECO:0000256" key="2">
    <source>
        <dbReference type="ARBA" id="ARBA00022801"/>
    </source>
</evidence>
<dbReference type="SUPFAM" id="SSF53649">
    <property type="entry name" value="Alkaline phosphatase-like"/>
    <property type="match status" value="1"/>
</dbReference>
<comment type="similarity">
    <text evidence="1">Belongs to the sulfatase family.</text>
</comment>
<dbReference type="RefSeq" id="WP_345681815.1">
    <property type="nucleotide sequence ID" value="NZ_BAABRO010000001.1"/>
</dbReference>
<organism evidence="5 6">
    <name type="scientific">Novipirellula caenicola</name>
    <dbReference type="NCBI Taxonomy" id="1536901"/>
    <lineage>
        <taxon>Bacteria</taxon>
        <taxon>Pseudomonadati</taxon>
        <taxon>Planctomycetota</taxon>
        <taxon>Planctomycetia</taxon>
        <taxon>Pirellulales</taxon>
        <taxon>Pirellulaceae</taxon>
        <taxon>Novipirellula</taxon>
    </lineage>
</organism>
<evidence type="ECO:0000313" key="6">
    <source>
        <dbReference type="Proteomes" id="UP001416858"/>
    </source>
</evidence>
<name>A0ABP9VHQ9_9BACT</name>
<keyword evidence="6" id="KW-1185">Reference proteome</keyword>
<gene>
    <name evidence="5" type="ORF">Rcae01_00193</name>
</gene>
<keyword evidence="3" id="KW-0732">Signal</keyword>
<reference evidence="5 6" key="1">
    <citation type="submission" date="2024-02" db="EMBL/GenBank/DDBJ databases">
        <title>Rhodopirellula caenicola NBRC 110016.</title>
        <authorList>
            <person name="Ichikawa N."/>
            <person name="Katano-Makiyama Y."/>
            <person name="Hidaka K."/>
        </authorList>
    </citation>
    <scope>NUCLEOTIDE SEQUENCE [LARGE SCALE GENOMIC DNA]</scope>
    <source>
        <strain evidence="5 6">NBRC 110016</strain>
    </source>
</reference>
<dbReference type="CDD" id="cd16027">
    <property type="entry name" value="SGSH"/>
    <property type="match status" value="1"/>
</dbReference>
<accession>A0ABP9VHQ9</accession>
<dbReference type="InterPro" id="IPR017850">
    <property type="entry name" value="Alkaline_phosphatase_core_sf"/>
</dbReference>
<evidence type="ECO:0000259" key="4">
    <source>
        <dbReference type="Pfam" id="PF00884"/>
    </source>
</evidence>
<comment type="caution">
    <text evidence="5">The sequence shown here is derived from an EMBL/GenBank/DDBJ whole genome shotgun (WGS) entry which is preliminary data.</text>
</comment>
<feature type="signal peptide" evidence="3">
    <location>
        <begin position="1"/>
        <end position="22"/>
    </location>
</feature>
<keyword evidence="2" id="KW-0378">Hydrolase</keyword>
<dbReference type="PANTHER" id="PTHR42693">
    <property type="entry name" value="ARYLSULFATASE FAMILY MEMBER"/>
    <property type="match status" value="1"/>
</dbReference>
<feature type="chain" id="PRO_5045786622" evidence="3">
    <location>
        <begin position="23"/>
        <end position="502"/>
    </location>
</feature>
<feature type="domain" description="Sulfatase N-terminal" evidence="4">
    <location>
        <begin position="29"/>
        <end position="320"/>
    </location>
</feature>
<sequence length="502" mass="57035">MPHRISLVFAAFLLGWSLTAAATYAADRPNILWFVVDDMSANFSCYGETTIQTPHVDQLAKEGLRFTRAYATSPVCSTFRSAMITGMYQTSIGAHHHRSGRGEHQIVLPEGVRPIPELFQQAGYWTCIGSGLPGYDASGNATPTNRMGKTDYNFDWDKTIYDSYDWSGRESGQPFFMQVQLHGGKIRGASEAKYDAIQKRMVAEFGEATDPASVELPPHYPRDPVLLRDWSTYLDSVRITDAHVGRVIDRLKSDELLENTLVVFFTDHGISHARGKQFLYDEGTHIPLLIRGPGVGQNETRTDLVEHIDVAALSLAAAGIEIPETMQGQDILDQDYQPKQAVFAARDRCGEAADRIRSVRTDRYLYIKNFYPQRPLLMPSDYKDTKLILQRLRELHSAGTLNALSEKMLFSPTRPAEELYLYGDDPWQTTNLANDPQHANALTWHRQRLQRWIEETGDMGPESPEVYVLETEDQMQSMRNKTSRENYRKNTELYKQWAREGK</sequence>
<evidence type="ECO:0000256" key="1">
    <source>
        <dbReference type="ARBA" id="ARBA00008779"/>
    </source>
</evidence>
<dbReference type="InterPro" id="IPR000917">
    <property type="entry name" value="Sulfatase_N"/>
</dbReference>
<dbReference type="Pfam" id="PF00884">
    <property type="entry name" value="Sulfatase"/>
    <property type="match status" value="1"/>
</dbReference>
<dbReference type="Gene3D" id="3.40.720.10">
    <property type="entry name" value="Alkaline Phosphatase, subunit A"/>
    <property type="match status" value="1"/>
</dbReference>
<protein>
    <submittedName>
        <fullName evidence="5">Ulvan-active sulfatase</fullName>
    </submittedName>
</protein>